<evidence type="ECO:0000256" key="3">
    <source>
        <dbReference type="ARBA" id="ARBA00008711"/>
    </source>
</evidence>
<evidence type="ECO:0000256" key="1">
    <source>
        <dbReference type="ARBA" id="ARBA00001286"/>
    </source>
</evidence>
<evidence type="ECO:0000259" key="11">
    <source>
        <dbReference type="Pfam" id="PF01035"/>
    </source>
</evidence>
<evidence type="ECO:0000313" key="13">
    <source>
        <dbReference type="Proteomes" id="UP000664835"/>
    </source>
</evidence>
<feature type="domain" description="Methylated-DNA-[protein]-cysteine S-methyltransferase DNA binding" evidence="11">
    <location>
        <begin position="13"/>
        <end position="92"/>
    </location>
</feature>
<comment type="similarity">
    <text evidence="3">Belongs to the MGMT family.</text>
</comment>
<comment type="function">
    <text evidence="2">Involved in the cellular defense against the biological effects of O6-methylguanine (O6-MeG) and O4-methylthymine (O4-MeT) in DNA. Repairs the methylated nucleobase in DNA by stoichiometrically transferring the methyl group to a cysteine residue in the enzyme. This is a suicide reaction: the enzyme is irreversibly inactivated.</text>
</comment>
<dbReference type="InterPro" id="IPR001497">
    <property type="entry name" value="MethylDNA_cys_MeTrfase_AS"/>
</dbReference>
<keyword evidence="9" id="KW-0234">DNA repair</keyword>
<sequence length="112" mass="12426">MKKEVRKNSHLSFTEQVYQQLLRVPKGKVTTYSALAKAVNSKAIRAVGSAMRKNPLPIIVPCHRVVKSTGEIGQYALGGPQVKAELLRQEGIDIENGNVQNLAQYLFDFSED</sequence>
<evidence type="ECO:0000256" key="4">
    <source>
        <dbReference type="ARBA" id="ARBA00011918"/>
    </source>
</evidence>
<gene>
    <name evidence="12" type="ORF">J3998_11040</name>
</gene>
<dbReference type="PANTHER" id="PTHR46460">
    <property type="entry name" value="METHYLATED-DNA--PROTEIN-CYSTEINE METHYLTRANSFERASE"/>
    <property type="match status" value="1"/>
</dbReference>
<dbReference type="PROSITE" id="PS00374">
    <property type="entry name" value="MGMT"/>
    <property type="match status" value="1"/>
</dbReference>
<evidence type="ECO:0000256" key="9">
    <source>
        <dbReference type="ARBA" id="ARBA00023204"/>
    </source>
</evidence>
<dbReference type="Proteomes" id="UP000664835">
    <property type="component" value="Unassembled WGS sequence"/>
</dbReference>
<accession>A0ABS3Q6Z3</accession>
<keyword evidence="8" id="KW-0227">DNA damage</keyword>
<dbReference type="EMBL" id="JAGETV010000026">
    <property type="protein sequence ID" value="MBO1928110.1"/>
    <property type="molecule type" value="Genomic_DNA"/>
</dbReference>
<comment type="catalytic activity">
    <reaction evidence="10">
        <text>a 6-O-methyl-2'-deoxyguanosine in DNA + L-cysteinyl-[protein] = S-methyl-L-cysteinyl-[protein] + a 2'-deoxyguanosine in DNA</text>
        <dbReference type="Rhea" id="RHEA:24000"/>
        <dbReference type="Rhea" id="RHEA-COMP:10131"/>
        <dbReference type="Rhea" id="RHEA-COMP:10132"/>
        <dbReference type="Rhea" id="RHEA-COMP:11367"/>
        <dbReference type="Rhea" id="RHEA-COMP:11368"/>
        <dbReference type="ChEBI" id="CHEBI:29950"/>
        <dbReference type="ChEBI" id="CHEBI:82612"/>
        <dbReference type="ChEBI" id="CHEBI:85445"/>
        <dbReference type="ChEBI" id="CHEBI:85448"/>
        <dbReference type="EC" id="2.1.1.63"/>
    </reaction>
</comment>
<evidence type="ECO:0000256" key="5">
    <source>
        <dbReference type="ARBA" id="ARBA00015377"/>
    </source>
</evidence>
<protein>
    <recommendedName>
        <fullName evidence="5">Methylated-DNA--protein-cysteine methyltransferase</fullName>
        <ecNumber evidence="4">2.1.1.63</ecNumber>
    </recommendedName>
</protein>
<evidence type="ECO:0000313" key="12">
    <source>
        <dbReference type="EMBL" id="MBO1928110.1"/>
    </source>
</evidence>
<dbReference type="CDD" id="cd06445">
    <property type="entry name" value="ATase"/>
    <property type="match status" value="1"/>
</dbReference>
<dbReference type="Gene3D" id="1.10.10.10">
    <property type="entry name" value="Winged helix-like DNA-binding domain superfamily/Winged helix DNA-binding domain"/>
    <property type="match status" value="1"/>
</dbReference>
<dbReference type="InterPro" id="IPR014048">
    <property type="entry name" value="MethylDNA_cys_MeTrfase_DNA-bd"/>
</dbReference>
<evidence type="ECO:0000256" key="8">
    <source>
        <dbReference type="ARBA" id="ARBA00022763"/>
    </source>
</evidence>
<dbReference type="InterPro" id="IPR036217">
    <property type="entry name" value="MethylDNA_cys_MeTrfase_DNAb"/>
</dbReference>
<reference evidence="12 13" key="1">
    <citation type="submission" date="2021-03" db="EMBL/GenBank/DDBJ databases">
        <title>Thiomicrorhabdus sp.nov.,novel sulfur-oxidizing bacteria isolated from coastal sediment.</title>
        <authorList>
            <person name="Liu X."/>
        </authorList>
    </citation>
    <scope>NUCLEOTIDE SEQUENCE [LARGE SCALE GENOMIC DNA]</scope>
    <source>
        <strain evidence="12 13">6S2-11</strain>
    </source>
</reference>
<name>A0ABS3Q6Z3_9GAMM</name>
<evidence type="ECO:0000256" key="10">
    <source>
        <dbReference type="ARBA" id="ARBA00049348"/>
    </source>
</evidence>
<dbReference type="NCBIfam" id="TIGR00589">
    <property type="entry name" value="ogt"/>
    <property type="match status" value="1"/>
</dbReference>
<dbReference type="Pfam" id="PF01035">
    <property type="entry name" value="DNA_binding_1"/>
    <property type="match status" value="1"/>
</dbReference>
<organism evidence="12 13">
    <name type="scientific">Thiomicrorhabdus marina</name>
    <dbReference type="NCBI Taxonomy" id="2818442"/>
    <lineage>
        <taxon>Bacteria</taxon>
        <taxon>Pseudomonadati</taxon>
        <taxon>Pseudomonadota</taxon>
        <taxon>Gammaproteobacteria</taxon>
        <taxon>Thiotrichales</taxon>
        <taxon>Piscirickettsiaceae</taxon>
        <taxon>Thiomicrorhabdus</taxon>
    </lineage>
</organism>
<evidence type="ECO:0000256" key="6">
    <source>
        <dbReference type="ARBA" id="ARBA00022603"/>
    </source>
</evidence>
<keyword evidence="7" id="KW-0808">Transferase</keyword>
<dbReference type="EC" id="2.1.1.63" evidence="4"/>
<keyword evidence="13" id="KW-1185">Reference proteome</keyword>
<comment type="caution">
    <text evidence="12">The sequence shown here is derived from an EMBL/GenBank/DDBJ whole genome shotgun (WGS) entry which is preliminary data.</text>
</comment>
<dbReference type="InterPro" id="IPR036388">
    <property type="entry name" value="WH-like_DNA-bd_sf"/>
</dbReference>
<evidence type="ECO:0000256" key="2">
    <source>
        <dbReference type="ARBA" id="ARBA00003317"/>
    </source>
</evidence>
<keyword evidence="6" id="KW-0489">Methyltransferase</keyword>
<dbReference type="SUPFAM" id="SSF46767">
    <property type="entry name" value="Methylated DNA-protein cysteine methyltransferase, C-terminal domain"/>
    <property type="match status" value="1"/>
</dbReference>
<proteinExistence type="inferred from homology"/>
<evidence type="ECO:0000256" key="7">
    <source>
        <dbReference type="ARBA" id="ARBA00022679"/>
    </source>
</evidence>
<dbReference type="PANTHER" id="PTHR46460:SF1">
    <property type="entry name" value="METHYLATED-DNA--PROTEIN-CYSTEINE METHYLTRANSFERASE"/>
    <property type="match status" value="1"/>
</dbReference>
<comment type="catalytic activity">
    <reaction evidence="1">
        <text>a 4-O-methyl-thymidine in DNA + L-cysteinyl-[protein] = a thymidine in DNA + S-methyl-L-cysteinyl-[protein]</text>
        <dbReference type="Rhea" id="RHEA:53428"/>
        <dbReference type="Rhea" id="RHEA-COMP:10131"/>
        <dbReference type="Rhea" id="RHEA-COMP:10132"/>
        <dbReference type="Rhea" id="RHEA-COMP:13555"/>
        <dbReference type="Rhea" id="RHEA-COMP:13556"/>
        <dbReference type="ChEBI" id="CHEBI:29950"/>
        <dbReference type="ChEBI" id="CHEBI:82612"/>
        <dbReference type="ChEBI" id="CHEBI:137386"/>
        <dbReference type="ChEBI" id="CHEBI:137387"/>
        <dbReference type="EC" id="2.1.1.63"/>
    </reaction>
</comment>